<reference evidence="5" key="1">
    <citation type="journal article" date="2019" name="Int. J. Syst. Evol. Microbiol.">
        <title>The Global Catalogue of Microorganisms (GCM) 10K type strain sequencing project: providing services to taxonomists for standard genome sequencing and annotation.</title>
        <authorList>
            <consortium name="The Broad Institute Genomics Platform"/>
            <consortium name="The Broad Institute Genome Sequencing Center for Infectious Disease"/>
            <person name="Wu L."/>
            <person name="Ma J."/>
        </authorList>
    </citation>
    <scope>NUCLEOTIDE SEQUENCE [LARGE SCALE GENOMIC DNA]</scope>
    <source>
        <strain evidence="5">CGMCC 1.16060</strain>
    </source>
</reference>
<sequence length="671" mass="76849">MKCIKFFSFLLVLFILNQTTAQEFKLGKVSVAELEQKKHPKDSSAAAAILYKKGSATIDYNQQEGFVLITHVEARIKVYKKEGYDWANQSVTYYNGSNDSREKVDFSDVCTFNLVNGKIEKTKLKSDGIFNEEVNKYRARKKITMPNVKEGSVLEYSYTIRTSNITMMRDWAFQTSIPVNYSEYVTYIPEYYTFSSRQKGYIFPKVTVNKQSRSILFTNKERSGGLSTHTTYSTDNVDYLETQTIYIAEDLPGMKEESFVNNINNYTSSMEQELSMVKFPNSQIKTFSTDWNSVAKTIYEYDDFGPELNKTGYFEDDLKALLAGVTSPEEKMLIILNHVKSNVKWNEYYGYSCDKGVRKAYQEKSGNIAEINLMLTAMLRHSGLTANPVLVSTRSNGVALFPNRTAYNYVIAAVETENGYILLDASEKFSIPNVLPLRTLNWQGRLIRKDGTSEEIDLMPKKASNDIVFLTYNIDPEGKVTGQARRQCTDYNAMITRKNIFSTKEDEYLEKLENQNNKIEISDYSKTNEKEILKPIIETYSFTGNNLCEIIGGKIYVSPMLFFSNEKNPFNQETREYPVDFGFPFMDKYNITIKIPDGYAVETLPAPAAMTMQDNLGSFKFNIAANENTLQMVISHQINEAIVSTQQYEMLKDYYKAMIAKESEKIVLKKI</sequence>
<gene>
    <name evidence="4" type="ORF">GCM10011518_30150</name>
</gene>
<name>A0ABQ1UHE9_9FLAO</name>
<dbReference type="Gene3D" id="3.10.620.30">
    <property type="match status" value="1"/>
</dbReference>
<accession>A0ABQ1UHE9</accession>
<dbReference type="Proteomes" id="UP000655016">
    <property type="component" value="Unassembled WGS sequence"/>
</dbReference>
<feature type="signal peptide" evidence="1">
    <location>
        <begin position="1"/>
        <end position="21"/>
    </location>
</feature>
<evidence type="ECO:0000313" key="4">
    <source>
        <dbReference type="EMBL" id="GGF18711.1"/>
    </source>
</evidence>
<protein>
    <recommendedName>
        <fullName evidence="6">Transglutaminase-like superfamily protein</fullName>
    </recommendedName>
</protein>
<evidence type="ECO:0000313" key="5">
    <source>
        <dbReference type="Proteomes" id="UP000655016"/>
    </source>
</evidence>
<dbReference type="Pfam" id="PF12969">
    <property type="entry name" value="DUF3857"/>
    <property type="match status" value="1"/>
</dbReference>
<evidence type="ECO:0000259" key="3">
    <source>
        <dbReference type="Pfam" id="PF12969"/>
    </source>
</evidence>
<keyword evidence="1" id="KW-0732">Signal</keyword>
<dbReference type="EMBL" id="BMKP01000007">
    <property type="protein sequence ID" value="GGF18711.1"/>
    <property type="molecule type" value="Genomic_DNA"/>
</dbReference>
<dbReference type="Gene3D" id="2.60.40.3140">
    <property type="match status" value="1"/>
</dbReference>
<evidence type="ECO:0000256" key="1">
    <source>
        <dbReference type="SAM" id="SignalP"/>
    </source>
</evidence>
<dbReference type="InterPro" id="IPR002931">
    <property type="entry name" value="Transglutaminase-like"/>
</dbReference>
<dbReference type="Gene3D" id="2.60.120.1130">
    <property type="match status" value="1"/>
</dbReference>
<dbReference type="InterPro" id="IPR024618">
    <property type="entry name" value="DUF3857"/>
</dbReference>
<feature type="chain" id="PRO_5045238134" description="Transglutaminase-like superfamily protein" evidence="1">
    <location>
        <begin position="22"/>
        <end position="671"/>
    </location>
</feature>
<organism evidence="4 5">
    <name type="scientific">Flavobacterium limi</name>
    <dbReference type="NCBI Taxonomy" id="2045105"/>
    <lineage>
        <taxon>Bacteria</taxon>
        <taxon>Pseudomonadati</taxon>
        <taxon>Bacteroidota</taxon>
        <taxon>Flavobacteriia</taxon>
        <taxon>Flavobacteriales</taxon>
        <taxon>Flavobacteriaceae</taxon>
        <taxon>Flavobacterium</taxon>
    </lineage>
</organism>
<comment type="caution">
    <text evidence="4">The sequence shown here is derived from an EMBL/GenBank/DDBJ whole genome shotgun (WGS) entry which is preliminary data.</text>
</comment>
<feature type="domain" description="DUF3857" evidence="3">
    <location>
        <begin position="71"/>
        <end position="200"/>
    </location>
</feature>
<dbReference type="Pfam" id="PF01841">
    <property type="entry name" value="Transglut_core"/>
    <property type="match status" value="1"/>
</dbReference>
<feature type="domain" description="Transglutaminase-like" evidence="2">
    <location>
        <begin position="322"/>
        <end position="425"/>
    </location>
</feature>
<dbReference type="RefSeq" id="WP_163395270.1">
    <property type="nucleotide sequence ID" value="NZ_BMKP01000007.1"/>
</dbReference>
<evidence type="ECO:0008006" key="6">
    <source>
        <dbReference type="Google" id="ProtNLM"/>
    </source>
</evidence>
<keyword evidence="5" id="KW-1185">Reference proteome</keyword>
<proteinExistence type="predicted"/>
<evidence type="ECO:0000259" key="2">
    <source>
        <dbReference type="Pfam" id="PF01841"/>
    </source>
</evidence>